<dbReference type="AlphaFoldDB" id="A0A1M4SNL9"/>
<dbReference type="Proteomes" id="UP000184076">
    <property type="component" value="Unassembled WGS sequence"/>
</dbReference>
<evidence type="ECO:0000256" key="1">
    <source>
        <dbReference type="ARBA" id="ARBA00023002"/>
    </source>
</evidence>
<sequence length="186" mass="19311">MKQQIILSGLGGQGVLFVSKILGEAALARGLSVLMSETHGMAQRGGNVISHVKVFEREKGKPEGERDAATDPAWHVSPLIRPGHAHVLVALHEEGVKAHGHFLSPNGTLVCNRTPRTGPGDVDATGIARKLGNPVAANLVLLGFAAASGALFCSLDDLRRVLEKLGGPRRDANLAALEAGAEAGGE</sequence>
<feature type="domain" description="Pyruvate/ketoisovalerate oxidoreductase catalytic" evidence="2">
    <location>
        <begin position="11"/>
        <end position="182"/>
    </location>
</feature>
<reference evidence="4" key="1">
    <citation type="submission" date="2016-11" db="EMBL/GenBank/DDBJ databases">
        <authorList>
            <person name="Varghese N."/>
            <person name="Submissions S."/>
        </authorList>
    </citation>
    <scope>NUCLEOTIDE SEQUENCE [LARGE SCALE GENOMIC DNA]</scope>
    <source>
        <strain evidence="4">DSM 9756</strain>
    </source>
</reference>
<dbReference type="Gene3D" id="3.40.920.10">
    <property type="entry name" value="Pyruvate-ferredoxin oxidoreductase, PFOR, domain III"/>
    <property type="match status" value="1"/>
</dbReference>
<dbReference type="PANTHER" id="PTHR43854">
    <property type="entry name" value="INDOLEPYRUVATE OXIDOREDUCTASE SUBUNIT IORB"/>
    <property type="match status" value="1"/>
</dbReference>
<dbReference type="OrthoDB" id="9800445at2"/>
<dbReference type="STRING" id="1121391.SAMN02745206_00145"/>
<evidence type="ECO:0000313" key="3">
    <source>
        <dbReference type="EMBL" id="SHE33778.1"/>
    </source>
</evidence>
<protein>
    <submittedName>
        <fullName evidence="3">Indolepyruvate ferredoxin oxidoreductase beta subunit</fullName>
    </submittedName>
</protein>
<dbReference type="Pfam" id="PF01558">
    <property type="entry name" value="POR"/>
    <property type="match status" value="1"/>
</dbReference>
<evidence type="ECO:0000259" key="2">
    <source>
        <dbReference type="Pfam" id="PF01558"/>
    </source>
</evidence>
<dbReference type="PANTHER" id="PTHR43854:SF1">
    <property type="entry name" value="INDOLEPYRUVATE OXIDOREDUCTASE SUBUNIT IORB"/>
    <property type="match status" value="1"/>
</dbReference>
<organism evidence="3 4">
    <name type="scientific">Desulfacinum infernum DSM 9756</name>
    <dbReference type="NCBI Taxonomy" id="1121391"/>
    <lineage>
        <taxon>Bacteria</taxon>
        <taxon>Pseudomonadati</taxon>
        <taxon>Thermodesulfobacteriota</taxon>
        <taxon>Syntrophobacteria</taxon>
        <taxon>Syntrophobacterales</taxon>
        <taxon>Syntrophobacteraceae</taxon>
        <taxon>Desulfacinum</taxon>
    </lineage>
</organism>
<gene>
    <name evidence="3" type="ORF">SAMN02745206_00145</name>
</gene>
<dbReference type="InterPro" id="IPR019752">
    <property type="entry name" value="Pyrv/ketoisovalerate_OxRed_cat"/>
</dbReference>
<dbReference type="EMBL" id="FQVB01000003">
    <property type="protein sequence ID" value="SHE33778.1"/>
    <property type="molecule type" value="Genomic_DNA"/>
</dbReference>
<dbReference type="InterPro" id="IPR052198">
    <property type="entry name" value="IorB_Oxidoreductase"/>
</dbReference>
<dbReference type="RefSeq" id="WP_073035996.1">
    <property type="nucleotide sequence ID" value="NZ_FQVB01000003.1"/>
</dbReference>
<accession>A0A1M4SNL9</accession>
<evidence type="ECO:0000313" key="4">
    <source>
        <dbReference type="Proteomes" id="UP000184076"/>
    </source>
</evidence>
<keyword evidence="4" id="KW-1185">Reference proteome</keyword>
<keyword evidence="3" id="KW-0670">Pyruvate</keyword>
<keyword evidence="1" id="KW-0560">Oxidoreductase</keyword>
<dbReference type="SUPFAM" id="SSF53323">
    <property type="entry name" value="Pyruvate-ferredoxin oxidoreductase, PFOR, domain III"/>
    <property type="match status" value="1"/>
</dbReference>
<name>A0A1M4SNL9_9BACT</name>
<dbReference type="GO" id="GO:0016903">
    <property type="term" value="F:oxidoreductase activity, acting on the aldehyde or oxo group of donors"/>
    <property type="evidence" value="ECO:0007669"/>
    <property type="project" value="InterPro"/>
</dbReference>
<proteinExistence type="predicted"/>
<dbReference type="InterPro" id="IPR002869">
    <property type="entry name" value="Pyrv_flavodox_OxRed_cen"/>
</dbReference>